<sequence length="92" mass="9717">MKKLATLAISALFASSSFAAVGAWGGNQLSVITDANTKVEVTSKTGKVLATGMTNEYGRAKFDIGSTQVLNIKAGDETKTYLYVTQYDASTQ</sequence>
<comment type="caution">
    <text evidence="2">The sequence shown here is derived from an EMBL/GenBank/DDBJ whole genome shotgun (WGS) entry which is preliminary data.</text>
</comment>
<proteinExistence type="predicted"/>
<evidence type="ECO:0000313" key="3">
    <source>
        <dbReference type="Proteomes" id="UP000028073"/>
    </source>
</evidence>
<dbReference type="RefSeq" id="WP_034840101.1">
    <property type="nucleotide sequence ID" value="NZ_JOKH01000005.1"/>
</dbReference>
<dbReference type="AlphaFoldDB" id="A0A081NDI0"/>
<feature type="chain" id="PRO_5001760683" description="DUF5666 domain-containing protein" evidence="1">
    <location>
        <begin position="20"/>
        <end position="92"/>
    </location>
</feature>
<dbReference type="OrthoDB" id="9878352at2"/>
<keyword evidence="3" id="KW-1185">Reference proteome</keyword>
<reference evidence="2 3" key="1">
    <citation type="submission" date="2014-06" db="EMBL/GenBank/DDBJ databases">
        <title>Whole Genome Sequences of Three Symbiotic Endozoicomonas Bacteria.</title>
        <authorList>
            <person name="Neave M.J."/>
            <person name="Apprill A."/>
            <person name="Voolstra C.R."/>
        </authorList>
    </citation>
    <scope>NUCLEOTIDE SEQUENCE [LARGE SCALE GENOMIC DNA]</scope>
    <source>
        <strain evidence="2 3">DSM 25634</strain>
    </source>
</reference>
<accession>A0A081NDI0</accession>
<keyword evidence="1" id="KW-0732">Signal</keyword>
<dbReference type="STRING" id="1137799.GZ78_21870"/>
<protein>
    <recommendedName>
        <fullName evidence="4">DUF5666 domain-containing protein</fullName>
    </recommendedName>
</protein>
<dbReference type="EMBL" id="JOKH01000005">
    <property type="protein sequence ID" value="KEQ16503.1"/>
    <property type="molecule type" value="Genomic_DNA"/>
</dbReference>
<dbReference type="Proteomes" id="UP000028073">
    <property type="component" value="Unassembled WGS sequence"/>
</dbReference>
<organism evidence="2 3">
    <name type="scientific">Endozoicomonas numazuensis</name>
    <dbReference type="NCBI Taxonomy" id="1137799"/>
    <lineage>
        <taxon>Bacteria</taxon>
        <taxon>Pseudomonadati</taxon>
        <taxon>Pseudomonadota</taxon>
        <taxon>Gammaproteobacteria</taxon>
        <taxon>Oceanospirillales</taxon>
        <taxon>Endozoicomonadaceae</taxon>
        <taxon>Endozoicomonas</taxon>
    </lineage>
</organism>
<evidence type="ECO:0000313" key="2">
    <source>
        <dbReference type="EMBL" id="KEQ16503.1"/>
    </source>
</evidence>
<evidence type="ECO:0000256" key="1">
    <source>
        <dbReference type="SAM" id="SignalP"/>
    </source>
</evidence>
<gene>
    <name evidence="2" type="ORF">GZ78_21870</name>
</gene>
<name>A0A081NDI0_9GAMM</name>
<feature type="signal peptide" evidence="1">
    <location>
        <begin position="1"/>
        <end position="19"/>
    </location>
</feature>
<evidence type="ECO:0008006" key="4">
    <source>
        <dbReference type="Google" id="ProtNLM"/>
    </source>
</evidence>